<dbReference type="Proteomes" id="UP000030752">
    <property type="component" value="Unassembled WGS sequence"/>
</dbReference>
<evidence type="ECO:0000256" key="3">
    <source>
        <dbReference type="ARBA" id="ARBA00022692"/>
    </source>
</evidence>
<dbReference type="InterPro" id="IPR020846">
    <property type="entry name" value="MFS_dom"/>
</dbReference>
<dbReference type="PANTHER" id="PTHR43791:SF10">
    <property type="entry name" value="MAJOR FACILITATOR SUPERFAMILY (MFS) PROFILE DOMAIN-CONTAINING PROTEIN"/>
    <property type="match status" value="1"/>
</dbReference>
<dbReference type="InParanoid" id="W2RY86"/>
<dbReference type="PROSITE" id="PS50850">
    <property type="entry name" value="MFS"/>
    <property type="match status" value="1"/>
</dbReference>
<dbReference type="SUPFAM" id="SSF103473">
    <property type="entry name" value="MFS general substrate transporter"/>
    <property type="match status" value="1"/>
</dbReference>
<feature type="transmembrane region" description="Helical" evidence="7">
    <location>
        <begin position="430"/>
        <end position="451"/>
    </location>
</feature>
<dbReference type="HOGENOM" id="CLU_001265_0_5_1"/>
<dbReference type="InterPro" id="IPR011701">
    <property type="entry name" value="MFS"/>
</dbReference>
<keyword evidence="10" id="KW-1185">Reference proteome</keyword>
<dbReference type="OrthoDB" id="6730379at2759"/>
<feature type="domain" description="Major facilitator superfamily (MFS) profile" evidence="8">
    <location>
        <begin position="39"/>
        <end position="456"/>
    </location>
</feature>
<keyword evidence="2" id="KW-0813">Transport</keyword>
<dbReference type="RefSeq" id="XP_008715965.1">
    <property type="nucleotide sequence ID" value="XM_008717743.1"/>
</dbReference>
<feature type="transmembrane region" description="Helical" evidence="7">
    <location>
        <begin position="337"/>
        <end position="355"/>
    </location>
</feature>
<dbReference type="GO" id="GO:0016020">
    <property type="term" value="C:membrane"/>
    <property type="evidence" value="ECO:0007669"/>
    <property type="project" value="UniProtKB-SubCell"/>
</dbReference>
<comment type="subcellular location">
    <subcellularLocation>
        <location evidence="1">Membrane</location>
        <topology evidence="1">Multi-pass membrane protein</topology>
    </subcellularLocation>
</comment>
<dbReference type="Pfam" id="PF07690">
    <property type="entry name" value="MFS_1"/>
    <property type="match status" value="1"/>
</dbReference>
<comment type="similarity">
    <text evidence="6">Belongs to the major facilitator superfamily. Allantoate permease family.</text>
</comment>
<name>W2RY86_CYPE1</name>
<evidence type="ECO:0000313" key="10">
    <source>
        <dbReference type="Proteomes" id="UP000030752"/>
    </source>
</evidence>
<evidence type="ECO:0000259" key="8">
    <source>
        <dbReference type="PROSITE" id="PS50850"/>
    </source>
</evidence>
<dbReference type="VEuPathDB" id="FungiDB:HMPREF1541_03392"/>
<dbReference type="FunFam" id="1.20.1250.20:FF:000064">
    <property type="entry name" value="MFS allantoate transporter"/>
    <property type="match status" value="1"/>
</dbReference>
<evidence type="ECO:0000256" key="1">
    <source>
        <dbReference type="ARBA" id="ARBA00004141"/>
    </source>
</evidence>
<dbReference type="Gene3D" id="1.20.1250.20">
    <property type="entry name" value="MFS general substrate transporter like domains"/>
    <property type="match status" value="2"/>
</dbReference>
<dbReference type="AlphaFoldDB" id="W2RY86"/>
<dbReference type="PANTHER" id="PTHR43791">
    <property type="entry name" value="PERMEASE-RELATED"/>
    <property type="match status" value="1"/>
</dbReference>
<protein>
    <recommendedName>
        <fullName evidence="8">Major facilitator superfamily (MFS) profile domain-containing protein</fullName>
    </recommendedName>
</protein>
<dbReference type="EMBL" id="KB822719">
    <property type="protein sequence ID" value="ETN41456.1"/>
    <property type="molecule type" value="Genomic_DNA"/>
</dbReference>
<sequence length="517" mass="57200">MDASKDVSMAAAAPVQVNHEHERDAAMAKRVLRKIDRRLMPLLFITYMFNFMDKTILSSASVFHLREDTASDMSNLVGQQYSWVASVFYFGYFFWEYPTTLIIARIPVAKYLVANTFFWGVVVALTAACTNYGGLITVRFLLGVAEATITPLFMFVTSTWYLRDEIPTRTGIWFAGNSVGGLVASFVAYGAGHIEYPLRPWQWMYIILGVATFVWAIPLLVFLPDSISKAKFLTEEERKYAADRVVIAGTGRTENTTWRKEQALECLMDPKTWMIFSMSLLTQIPNGGTQNFGNLVLKSFGFTSLQSTLLVIPASVISAATISGTGYLAGRFRQMNCILIVCVVIPAVVGSSLIYVRPKTSSGVQLFGYFLLSTGPGGIPLLMSLVGANYKGVTKKMTMTAMMFIAYCAGNIAGPQFFHASEAPHYNTAFRAILVCYSLVVGLAVILRFYLQYMNHRREKLEGVKGSSGAGGIVAGGKLADVDDGRNLAEHAGEVELQAEDYDDVTDWKTFGFRYRL</sequence>
<reference evidence="9 10" key="1">
    <citation type="submission" date="2013-03" db="EMBL/GenBank/DDBJ databases">
        <title>The Genome Sequence of Phialophora europaea CBS 101466.</title>
        <authorList>
            <consortium name="The Broad Institute Genomics Platform"/>
            <person name="Cuomo C."/>
            <person name="de Hoog S."/>
            <person name="Gorbushina A."/>
            <person name="Walker B."/>
            <person name="Young S.K."/>
            <person name="Zeng Q."/>
            <person name="Gargeya S."/>
            <person name="Fitzgerald M."/>
            <person name="Haas B."/>
            <person name="Abouelleil A."/>
            <person name="Allen A.W."/>
            <person name="Alvarado L."/>
            <person name="Arachchi H.M."/>
            <person name="Berlin A.M."/>
            <person name="Chapman S.B."/>
            <person name="Gainer-Dewar J."/>
            <person name="Goldberg J."/>
            <person name="Griggs A."/>
            <person name="Gujja S."/>
            <person name="Hansen M."/>
            <person name="Howarth C."/>
            <person name="Imamovic A."/>
            <person name="Ireland A."/>
            <person name="Larimer J."/>
            <person name="McCowan C."/>
            <person name="Murphy C."/>
            <person name="Pearson M."/>
            <person name="Poon T.W."/>
            <person name="Priest M."/>
            <person name="Roberts A."/>
            <person name="Saif S."/>
            <person name="Shea T."/>
            <person name="Sisk P."/>
            <person name="Sykes S."/>
            <person name="Wortman J."/>
            <person name="Nusbaum C."/>
            <person name="Birren B."/>
        </authorList>
    </citation>
    <scope>NUCLEOTIDE SEQUENCE [LARGE SCALE GENOMIC DNA]</scope>
    <source>
        <strain evidence="9 10">CBS 101466</strain>
    </source>
</reference>
<accession>W2RY86</accession>
<feature type="transmembrane region" description="Helical" evidence="7">
    <location>
        <begin position="400"/>
        <end position="418"/>
    </location>
</feature>
<proteinExistence type="inferred from homology"/>
<keyword evidence="5 7" id="KW-0472">Membrane</keyword>
<feature type="transmembrane region" description="Helical" evidence="7">
    <location>
        <begin position="367"/>
        <end position="388"/>
    </location>
</feature>
<feature type="transmembrane region" description="Helical" evidence="7">
    <location>
        <begin position="140"/>
        <end position="162"/>
    </location>
</feature>
<organism evidence="9 10">
    <name type="scientific">Cyphellophora europaea (strain CBS 101466)</name>
    <name type="common">Phialophora europaea</name>
    <dbReference type="NCBI Taxonomy" id="1220924"/>
    <lineage>
        <taxon>Eukaryota</taxon>
        <taxon>Fungi</taxon>
        <taxon>Dikarya</taxon>
        <taxon>Ascomycota</taxon>
        <taxon>Pezizomycotina</taxon>
        <taxon>Eurotiomycetes</taxon>
        <taxon>Chaetothyriomycetidae</taxon>
        <taxon>Chaetothyriales</taxon>
        <taxon>Cyphellophoraceae</taxon>
        <taxon>Cyphellophora</taxon>
    </lineage>
</organism>
<gene>
    <name evidence="9" type="ORF">HMPREF1541_03392</name>
</gene>
<dbReference type="GeneID" id="19970731"/>
<keyword evidence="3 7" id="KW-0812">Transmembrane</keyword>
<keyword evidence="4 7" id="KW-1133">Transmembrane helix</keyword>
<evidence type="ECO:0000256" key="6">
    <source>
        <dbReference type="ARBA" id="ARBA00037968"/>
    </source>
</evidence>
<evidence type="ECO:0000256" key="4">
    <source>
        <dbReference type="ARBA" id="ARBA00022989"/>
    </source>
</evidence>
<evidence type="ECO:0000256" key="7">
    <source>
        <dbReference type="SAM" id="Phobius"/>
    </source>
</evidence>
<feature type="transmembrane region" description="Helical" evidence="7">
    <location>
        <begin position="111"/>
        <end position="134"/>
    </location>
</feature>
<feature type="transmembrane region" description="Helical" evidence="7">
    <location>
        <begin position="171"/>
        <end position="191"/>
    </location>
</feature>
<dbReference type="GO" id="GO:0022857">
    <property type="term" value="F:transmembrane transporter activity"/>
    <property type="evidence" value="ECO:0007669"/>
    <property type="project" value="InterPro"/>
</dbReference>
<evidence type="ECO:0000313" key="9">
    <source>
        <dbReference type="EMBL" id="ETN41456.1"/>
    </source>
</evidence>
<feature type="transmembrane region" description="Helical" evidence="7">
    <location>
        <begin position="83"/>
        <end position="104"/>
    </location>
</feature>
<evidence type="ECO:0000256" key="2">
    <source>
        <dbReference type="ARBA" id="ARBA00022448"/>
    </source>
</evidence>
<dbReference type="eggNOG" id="KOG2533">
    <property type="taxonomic scope" value="Eukaryota"/>
</dbReference>
<evidence type="ECO:0000256" key="5">
    <source>
        <dbReference type="ARBA" id="ARBA00023136"/>
    </source>
</evidence>
<dbReference type="InterPro" id="IPR036259">
    <property type="entry name" value="MFS_trans_sf"/>
</dbReference>
<feature type="transmembrane region" description="Helical" evidence="7">
    <location>
        <begin position="203"/>
        <end position="223"/>
    </location>
</feature>